<dbReference type="STRING" id="1076872.G8ZTZ0"/>
<comment type="similarity">
    <text evidence="4">Belongs to the BMT2 family.</text>
</comment>
<dbReference type="GO" id="GO:0005730">
    <property type="term" value="C:nucleolus"/>
    <property type="evidence" value="ECO:0007669"/>
    <property type="project" value="UniProtKB-SubCell"/>
</dbReference>
<proteinExistence type="inferred from homology"/>
<protein>
    <recommendedName>
        <fullName evidence="4">25S rRNA adenine-N(1) methyltransferase</fullName>
        <ecNumber evidence="4">2.1.1.-</ecNumber>
    </recommendedName>
</protein>
<evidence type="ECO:0000256" key="2">
    <source>
        <dbReference type="ARBA" id="ARBA00022679"/>
    </source>
</evidence>
<keyword evidence="3 4" id="KW-0949">S-adenosyl-L-methionine</keyword>
<comment type="subcellular location">
    <subcellularLocation>
        <location evidence="4">Nucleus</location>
        <location evidence="4">Nucleolus</location>
    </subcellularLocation>
</comment>
<evidence type="ECO:0000256" key="4">
    <source>
        <dbReference type="HAMAP-Rule" id="MF_03044"/>
    </source>
</evidence>
<sequence length="312" mass="35903">MLSRRKRSITGKKVASFTEVNIKPDKARKIIRRYHFLINKQKIICNKLGITADPVPPHLEGPADVEDPQEMEKMLLRVQDKGMSRDSLVRCLHYIANEVSKKGGLKDYQLASRVGQSQSRGGDSSKLLVKWLRELQLPQHDPPLTALEIGSLNCHNCISTCKIFKSVTRIDLNNSNDSRGIIRQDFMKRPLPSSDTDRFDLISCSLVLNFVPTPIERGQMLRRLQQFLKRRSLFFLVLPLPCITNSRYIDHLHLARMLEHLGYVQLRRHESSKLYYALYALQNQSVNNTPTSFRHKKVLRDGPGMNNFCILL</sequence>
<evidence type="ECO:0000256" key="1">
    <source>
        <dbReference type="ARBA" id="ARBA00022603"/>
    </source>
</evidence>
<dbReference type="PANTHER" id="PTHR21008">
    <property type="entry name" value="S-ADENOSYLMETHIONINE SENSOR UPSTREAM OF MTORC1-RELATED"/>
    <property type="match status" value="1"/>
</dbReference>
<dbReference type="InterPro" id="IPR029063">
    <property type="entry name" value="SAM-dependent_MTases_sf"/>
</dbReference>
<feature type="binding site" evidence="4">
    <location>
        <position position="171"/>
    </location>
    <ligand>
        <name>S-adenosyl-L-methionine</name>
        <dbReference type="ChEBI" id="CHEBI:59789"/>
    </ligand>
</feature>
<evidence type="ECO:0000313" key="5">
    <source>
        <dbReference type="EMBL" id="CCE92084.1"/>
    </source>
</evidence>
<keyword evidence="4" id="KW-0539">Nucleus</keyword>
<dbReference type="InterPro" id="IPR021867">
    <property type="entry name" value="Bmt2/SAMTOR"/>
</dbReference>
<dbReference type="InParanoid" id="G8ZTZ0"/>
<dbReference type="KEGG" id="tdl:TDEL_0D05000"/>
<dbReference type="RefSeq" id="XP_003681295.1">
    <property type="nucleotide sequence ID" value="XM_003681247.1"/>
</dbReference>
<keyword evidence="1 4" id="KW-0489">Methyltransferase</keyword>
<reference evidence="5 6" key="1">
    <citation type="journal article" date="2011" name="Proc. Natl. Acad. Sci. U.S.A.">
        <title>Evolutionary erosion of yeast sex chromosomes by mating-type switching accidents.</title>
        <authorList>
            <person name="Gordon J.L."/>
            <person name="Armisen D."/>
            <person name="Proux-Wera E."/>
            <person name="Oheigeartaigh S.S."/>
            <person name="Byrne K.P."/>
            <person name="Wolfe K.H."/>
        </authorList>
    </citation>
    <scope>NUCLEOTIDE SEQUENCE [LARGE SCALE GENOMIC DNA]</scope>
    <source>
        <strain evidence="6">ATCC 10662 / CBS 1146 / NBRC 0425 / NCYC 2629 / NRRL Y-866</strain>
    </source>
</reference>
<keyword evidence="6" id="KW-1185">Reference proteome</keyword>
<evidence type="ECO:0000256" key="3">
    <source>
        <dbReference type="ARBA" id="ARBA00022691"/>
    </source>
</evidence>
<dbReference type="PANTHER" id="PTHR21008:SF1">
    <property type="entry name" value="25S RRNA (ADENINE(2142)-N(1))-METHYLTRANSFERASE"/>
    <property type="match status" value="1"/>
</dbReference>
<dbReference type="GO" id="GO:0016433">
    <property type="term" value="F:rRNA (adenine) methyltransferase activity"/>
    <property type="evidence" value="ECO:0007669"/>
    <property type="project" value="UniProtKB-UniRule"/>
</dbReference>
<dbReference type="EC" id="2.1.1.-" evidence="4"/>
<gene>
    <name evidence="5" type="primary">TDEL0D05000</name>
    <name evidence="4" type="synonym">BMT2</name>
    <name evidence="5" type="ORF">TDEL_0D05000</name>
</gene>
<dbReference type="OrthoDB" id="5954793at2759"/>
<feature type="binding site" evidence="4">
    <location>
        <position position="150"/>
    </location>
    <ligand>
        <name>S-adenosyl-L-methionine</name>
        <dbReference type="ChEBI" id="CHEBI:59789"/>
    </ligand>
</feature>
<dbReference type="Gene3D" id="3.40.50.150">
    <property type="entry name" value="Vaccinia Virus protein VP39"/>
    <property type="match status" value="1"/>
</dbReference>
<name>G8ZTZ0_TORDE</name>
<dbReference type="HOGENOM" id="CLU_041583_1_0_1"/>
<organism evidence="5 6">
    <name type="scientific">Torulaspora delbrueckii</name>
    <name type="common">Yeast</name>
    <name type="synonym">Candida colliculosa</name>
    <dbReference type="NCBI Taxonomy" id="4950"/>
    <lineage>
        <taxon>Eukaryota</taxon>
        <taxon>Fungi</taxon>
        <taxon>Dikarya</taxon>
        <taxon>Ascomycota</taxon>
        <taxon>Saccharomycotina</taxon>
        <taxon>Saccharomycetes</taxon>
        <taxon>Saccharomycetales</taxon>
        <taxon>Saccharomycetaceae</taxon>
        <taxon>Torulaspora</taxon>
    </lineage>
</organism>
<comment type="function">
    <text evidence="4">S-adenosyl-L-methionine-dependent methyltransferase that specifically methylates the N(1) position of an adenine present in helix 65 in 25S rRNA.</text>
</comment>
<dbReference type="Proteomes" id="UP000005627">
    <property type="component" value="Chromosome 4"/>
</dbReference>
<dbReference type="SUPFAM" id="SSF53335">
    <property type="entry name" value="S-adenosyl-L-methionine-dependent methyltransferases"/>
    <property type="match status" value="1"/>
</dbReference>
<dbReference type="AlphaFoldDB" id="G8ZTZ0"/>
<dbReference type="GeneID" id="11502518"/>
<keyword evidence="2 4" id="KW-0808">Transferase</keyword>
<dbReference type="eggNOG" id="ENOG502R82D">
    <property type="taxonomic scope" value="Eukaryota"/>
</dbReference>
<dbReference type="EMBL" id="HE616745">
    <property type="protein sequence ID" value="CCE92084.1"/>
    <property type="molecule type" value="Genomic_DNA"/>
</dbReference>
<dbReference type="FunCoup" id="G8ZTZ0">
    <property type="interactions" value="118"/>
</dbReference>
<evidence type="ECO:0000313" key="6">
    <source>
        <dbReference type="Proteomes" id="UP000005627"/>
    </source>
</evidence>
<dbReference type="HAMAP" id="MF_03044">
    <property type="entry name" value="BMT2"/>
    <property type="match status" value="1"/>
</dbReference>
<dbReference type="Pfam" id="PF11968">
    <property type="entry name" value="Bmt2"/>
    <property type="match status" value="1"/>
</dbReference>
<accession>G8ZTZ0</accession>
<dbReference type="GO" id="GO:0042273">
    <property type="term" value="P:ribosomal large subunit biogenesis"/>
    <property type="evidence" value="ECO:0007669"/>
    <property type="project" value="EnsemblFungi"/>
</dbReference>